<dbReference type="EMBL" id="QOUX01000046">
    <property type="protein sequence ID" value="RXI98214.1"/>
    <property type="molecule type" value="Genomic_DNA"/>
</dbReference>
<dbReference type="OrthoDB" id="9796171at2"/>
<name>A0A4V1LG18_9BACI</name>
<dbReference type="Pfam" id="PF13673">
    <property type="entry name" value="Acetyltransf_10"/>
    <property type="match status" value="1"/>
</dbReference>
<proteinExistence type="predicted"/>
<dbReference type="SUPFAM" id="SSF55729">
    <property type="entry name" value="Acyl-CoA N-acyltransferases (Nat)"/>
    <property type="match status" value="1"/>
</dbReference>
<sequence length="143" mass="16170">MKVVKVANTTQLEDAYSVRVKVFVEEQQVPPEEEIDQFEDIATHFVIYDDGKPIGAGRLRELDGFGKVERICIDNDYRSKGIGKILMEAIEAEGKSVGLHSFKLNAQVQAIEFYRKLGYEVYSEEFLDAGIPHVTMIKKGNDN</sequence>
<dbReference type="CDD" id="cd04301">
    <property type="entry name" value="NAT_SF"/>
    <property type="match status" value="1"/>
</dbReference>
<accession>A0A4V1LG18</accession>
<dbReference type="Proteomes" id="UP000290649">
    <property type="component" value="Unassembled WGS sequence"/>
</dbReference>
<dbReference type="RefSeq" id="WP_129079574.1">
    <property type="nucleotide sequence ID" value="NZ_QOUX01000046.1"/>
</dbReference>
<reference evidence="2 3" key="1">
    <citation type="journal article" date="2019" name="Int. J. Syst. Evol. Microbiol.">
        <title>Anaerobacillus alkaliphilus sp. nov., a novel alkaliphilic and moderately halophilic bacterium.</title>
        <authorList>
            <person name="Borsodi A.K."/>
            <person name="Aszalos J.M."/>
            <person name="Bihari P."/>
            <person name="Nagy I."/>
            <person name="Schumann P."/>
            <person name="Sproer C."/>
            <person name="Kovacs A.L."/>
            <person name="Boka K."/>
            <person name="Dobosy P."/>
            <person name="Ovari M."/>
            <person name="Szili-Kovacs T."/>
            <person name="Toth E."/>
        </authorList>
    </citation>
    <scope>NUCLEOTIDE SEQUENCE [LARGE SCALE GENOMIC DNA]</scope>
    <source>
        <strain evidence="2 3">B16-10</strain>
    </source>
</reference>
<dbReference type="InterPro" id="IPR016181">
    <property type="entry name" value="Acyl_CoA_acyltransferase"/>
</dbReference>
<dbReference type="PANTHER" id="PTHR13355">
    <property type="entry name" value="GLUCOSAMINE 6-PHOSPHATE N-ACETYLTRANSFERASE"/>
    <property type="match status" value="1"/>
</dbReference>
<dbReference type="PANTHER" id="PTHR13355:SF11">
    <property type="entry name" value="GLUCOSAMINE 6-PHOSPHATE N-ACETYLTRANSFERASE"/>
    <property type="match status" value="1"/>
</dbReference>
<dbReference type="GO" id="GO:0004343">
    <property type="term" value="F:glucosamine 6-phosphate N-acetyltransferase activity"/>
    <property type="evidence" value="ECO:0007669"/>
    <property type="project" value="TreeGrafter"/>
</dbReference>
<dbReference type="PROSITE" id="PS51186">
    <property type="entry name" value="GNAT"/>
    <property type="match status" value="1"/>
</dbReference>
<dbReference type="InterPro" id="IPR039143">
    <property type="entry name" value="GNPNAT1-like"/>
</dbReference>
<evidence type="ECO:0000313" key="2">
    <source>
        <dbReference type="EMBL" id="RXI98214.1"/>
    </source>
</evidence>
<comment type="caution">
    <text evidence="2">The sequence shown here is derived from an EMBL/GenBank/DDBJ whole genome shotgun (WGS) entry which is preliminary data.</text>
</comment>
<keyword evidence="2" id="KW-0808">Transferase</keyword>
<dbReference type="InterPro" id="IPR000182">
    <property type="entry name" value="GNAT_dom"/>
</dbReference>
<evidence type="ECO:0000313" key="3">
    <source>
        <dbReference type="Proteomes" id="UP000290649"/>
    </source>
</evidence>
<protein>
    <submittedName>
        <fullName evidence="2">GNAT family N-acetyltransferase</fullName>
    </submittedName>
</protein>
<feature type="domain" description="N-acetyltransferase" evidence="1">
    <location>
        <begin position="2"/>
        <end position="141"/>
    </location>
</feature>
<dbReference type="AlphaFoldDB" id="A0A4V1LG18"/>
<dbReference type="Gene3D" id="3.40.630.30">
    <property type="match status" value="1"/>
</dbReference>
<organism evidence="2 3">
    <name type="scientific">Anaerobacillus alkaliphilus</name>
    <dbReference type="NCBI Taxonomy" id="1548597"/>
    <lineage>
        <taxon>Bacteria</taxon>
        <taxon>Bacillati</taxon>
        <taxon>Bacillota</taxon>
        <taxon>Bacilli</taxon>
        <taxon>Bacillales</taxon>
        <taxon>Bacillaceae</taxon>
        <taxon>Anaerobacillus</taxon>
    </lineage>
</organism>
<gene>
    <name evidence="2" type="ORF">DS745_17920</name>
</gene>
<keyword evidence="3" id="KW-1185">Reference proteome</keyword>
<evidence type="ECO:0000259" key="1">
    <source>
        <dbReference type="PROSITE" id="PS51186"/>
    </source>
</evidence>